<name>A0A117Q963_STRCK</name>
<dbReference type="EMBL" id="LMWP01000071">
    <property type="protein sequence ID" value="KUN15509.1"/>
    <property type="molecule type" value="Genomic_DNA"/>
</dbReference>
<accession>A0A117Q963</accession>
<dbReference type="SUPFAM" id="SSF51182">
    <property type="entry name" value="RmlC-like cupins"/>
    <property type="match status" value="1"/>
</dbReference>
<dbReference type="Proteomes" id="UP000053398">
    <property type="component" value="Unassembled WGS sequence"/>
</dbReference>
<dbReference type="InterPro" id="IPR014710">
    <property type="entry name" value="RmlC-like_jellyroll"/>
</dbReference>
<keyword evidence="3" id="KW-1185">Reference proteome</keyword>
<evidence type="ECO:0000313" key="2">
    <source>
        <dbReference type="EMBL" id="KUN15509.1"/>
    </source>
</evidence>
<gene>
    <name evidence="2" type="ORF">AQJ11_42995</name>
</gene>
<evidence type="ECO:0000313" key="3">
    <source>
        <dbReference type="Proteomes" id="UP000053398"/>
    </source>
</evidence>
<evidence type="ECO:0000256" key="1">
    <source>
        <dbReference type="SAM" id="SignalP"/>
    </source>
</evidence>
<dbReference type="AlphaFoldDB" id="A0A117Q963"/>
<feature type="chain" id="PRO_5007154096" evidence="1">
    <location>
        <begin position="27"/>
        <end position="144"/>
    </location>
</feature>
<dbReference type="Gene3D" id="2.60.120.10">
    <property type="entry name" value="Jelly Rolls"/>
    <property type="match status" value="1"/>
</dbReference>
<reference evidence="2 3" key="1">
    <citation type="submission" date="2015-10" db="EMBL/GenBank/DDBJ databases">
        <title>Draft genome sequence of Streptomyces corchorusii DSM 40340, type strain for the species Streptomyces corchorusii.</title>
        <authorList>
            <person name="Ruckert C."/>
            <person name="Winkler A."/>
            <person name="Kalinowski J."/>
            <person name="Kampfer P."/>
            <person name="Glaeser S."/>
        </authorList>
    </citation>
    <scope>NUCLEOTIDE SEQUENCE [LARGE SCALE GENOMIC DNA]</scope>
    <source>
        <strain evidence="2 3">DSM 40340</strain>
    </source>
</reference>
<comment type="caution">
    <text evidence="2">The sequence shown here is derived from an EMBL/GenBank/DDBJ whole genome shotgun (WGS) entry which is preliminary data.</text>
</comment>
<proteinExistence type="predicted"/>
<protein>
    <submittedName>
        <fullName evidence="2">Cupin</fullName>
    </submittedName>
</protein>
<organism evidence="2 3">
    <name type="scientific">Streptomyces corchorusii</name>
    <name type="common">Streptomyces chibaensis</name>
    <dbReference type="NCBI Taxonomy" id="1903"/>
    <lineage>
        <taxon>Bacteria</taxon>
        <taxon>Bacillati</taxon>
        <taxon>Actinomycetota</taxon>
        <taxon>Actinomycetes</taxon>
        <taxon>Kitasatosporales</taxon>
        <taxon>Streptomycetaceae</taxon>
        <taxon>Streptomyces</taxon>
    </lineage>
</organism>
<dbReference type="InterPro" id="IPR011051">
    <property type="entry name" value="RmlC_Cupin_sf"/>
</dbReference>
<sequence length="144" mass="15301">MRKVLRAAAIAAVSAGFTLAPGVAQATPGGPGVTGKTLAHWTTSRWDYSLREITIPPGQGTGWHYHDGYLYAYVKQGTLSHFDAACASDGVYEKGDYLKEPPGAEHVHMGQNRGAVNVVLEVLYVLPHGAPFAEDAPDPGCEPK</sequence>
<dbReference type="RefSeq" id="WP_059267086.1">
    <property type="nucleotide sequence ID" value="NZ_KQ948380.1"/>
</dbReference>
<keyword evidence="1" id="KW-0732">Signal</keyword>
<feature type="signal peptide" evidence="1">
    <location>
        <begin position="1"/>
        <end position="26"/>
    </location>
</feature>